<feature type="region of interest" description="Disordered" evidence="1">
    <location>
        <begin position="331"/>
        <end position="473"/>
    </location>
</feature>
<evidence type="ECO:0000256" key="1">
    <source>
        <dbReference type="SAM" id="MobiDB-lite"/>
    </source>
</evidence>
<evidence type="ECO:0000313" key="3">
    <source>
        <dbReference type="Proteomes" id="UP000799538"/>
    </source>
</evidence>
<sequence>MTSNMDGLVMSHVRLESDGINLLVNGHPRARIYELRRVFYPYKPSRCVETSATLARTESWMIAQIRHYGLQVPPHPTRADLISTIRDAIERNPFLAPPRRLFELQKRIQARADPNKPGISLIQRETKLREMFSERPSHSEQAALDMDYFVRHHFLGPNARYSSVHRTGLICLENFRHSAYAAMICQKYRLSYKVVGFGETTTIFLGGDHAMVHNYALHRDIQRREEMRSLRAARWLNYQQMHQIVLDSSSNSPKDSEAWVPGLYGIQCDPLAEEFESTDMLLEIRSDVFGTCRIGYLRFGAFQAAFIIAHDEQELQKHGDILESLVIPRTHFDDSSEDSDSEGPDSGEFELDEANNSEGGDFPEDGAGIDDSELLHSMDDSDVEEDFSDDDDHECDNLDEDERKEDESNSDGSMDSDPEKRDEGGCHEGEEKSEDDESERGEHEVEAESKGEGEVKTEGGEEATEDPASPDRLVLLDTSGRESRGVDEAPSDGTWQGYIQLRSCERHGIGRLEMRHGVGCGLFLCDRETASMLGSIKLSHGAQVELIGKRIGATPDH</sequence>
<dbReference type="Proteomes" id="UP000799538">
    <property type="component" value="Unassembled WGS sequence"/>
</dbReference>
<proteinExistence type="predicted"/>
<feature type="compositionally biased region" description="Acidic residues" evidence="1">
    <location>
        <begin position="335"/>
        <end position="372"/>
    </location>
</feature>
<reference evidence="3" key="1">
    <citation type="journal article" date="2020" name="Stud. Mycol.">
        <title>101 Dothideomycetes genomes: A test case for predicting lifestyles and emergence of pathogens.</title>
        <authorList>
            <person name="Haridas S."/>
            <person name="Albert R."/>
            <person name="Binder M."/>
            <person name="Bloem J."/>
            <person name="LaButti K."/>
            <person name="Salamov A."/>
            <person name="Andreopoulos B."/>
            <person name="Baker S."/>
            <person name="Barry K."/>
            <person name="Bills G."/>
            <person name="Bluhm B."/>
            <person name="Cannon C."/>
            <person name="Castanera R."/>
            <person name="Culley D."/>
            <person name="Daum C."/>
            <person name="Ezra D."/>
            <person name="Gonzalez J."/>
            <person name="Henrissat B."/>
            <person name="Kuo A."/>
            <person name="Liang C."/>
            <person name="Lipzen A."/>
            <person name="Lutzoni F."/>
            <person name="Magnuson J."/>
            <person name="Mondo S."/>
            <person name="Nolan M."/>
            <person name="Ohm R."/>
            <person name="Pangilinan J."/>
            <person name="Park H.-J."/>
            <person name="Ramirez L."/>
            <person name="Alfaro M."/>
            <person name="Sun H."/>
            <person name="Tritt A."/>
            <person name="Yoshinaga Y."/>
            <person name="Zwiers L.-H."/>
            <person name="Turgeon B."/>
            <person name="Goodwin S."/>
            <person name="Spatafora J."/>
            <person name="Crous P."/>
            <person name="Grigoriev I."/>
        </authorList>
    </citation>
    <scope>NUCLEOTIDE SEQUENCE [LARGE SCALE GENOMIC DNA]</scope>
    <source>
        <strain evidence="3">CECT 20119</strain>
    </source>
</reference>
<feature type="compositionally biased region" description="Acidic residues" evidence="1">
    <location>
        <begin position="380"/>
        <end position="404"/>
    </location>
</feature>
<protein>
    <submittedName>
        <fullName evidence="2">Uncharacterized protein</fullName>
    </submittedName>
</protein>
<keyword evidence="3" id="KW-1185">Reference proteome</keyword>
<dbReference type="AlphaFoldDB" id="A0A6A6GFT6"/>
<accession>A0A6A6GFT6</accession>
<organism evidence="2 3">
    <name type="scientific">Elsinoe ampelina</name>
    <dbReference type="NCBI Taxonomy" id="302913"/>
    <lineage>
        <taxon>Eukaryota</taxon>
        <taxon>Fungi</taxon>
        <taxon>Dikarya</taxon>
        <taxon>Ascomycota</taxon>
        <taxon>Pezizomycotina</taxon>
        <taxon>Dothideomycetes</taxon>
        <taxon>Dothideomycetidae</taxon>
        <taxon>Myriangiales</taxon>
        <taxon>Elsinoaceae</taxon>
        <taxon>Elsinoe</taxon>
    </lineage>
</organism>
<feature type="compositionally biased region" description="Basic and acidic residues" evidence="1">
    <location>
        <begin position="417"/>
        <end position="430"/>
    </location>
</feature>
<name>A0A6A6GFT6_9PEZI</name>
<dbReference type="OrthoDB" id="10673947at2759"/>
<feature type="compositionally biased region" description="Basic and acidic residues" evidence="1">
    <location>
        <begin position="440"/>
        <end position="459"/>
    </location>
</feature>
<dbReference type="EMBL" id="ML992505">
    <property type="protein sequence ID" value="KAF2224310.1"/>
    <property type="molecule type" value="Genomic_DNA"/>
</dbReference>
<gene>
    <name evidence="2" type="ORF">BDZ85DRAFT_249013</name>
</gene>
<evidence type="ECO:0000313" key="2">
    <source>
        <dbReference type="EMBL" id="KAF2224310.1"/>
    </source>
</evidence>